<feature type="compositionally biased region" description="Low complexity" evidence="1">
    <location>
        <begin position="62"/>
        <end position="77"/>
    </location>
</feature>
<dbReference type="EMBL" id="OV696704">
    <property type="protein sequence ID" value="CAH1251389.1"/>
    <property type="molecule type" value="Genomic_DNA"/>
</dbReference>
<feature type="region of interest" description="Disordered" evidence="1">
    <location>
        <begin position="42"/>
        <end position="82"/>
    </location>
</feature>
<protein>
    <submittedName>
        <fullName evidence="2">Hypp9058 protein</fullName>
    </submittedName>
</protein>
<accession>A0A8J9ZBN6</accession>
<gene>
    <name evidence="2" type="primary">Hypp9058</name>
    <name evidence="2" type="ORF">BLAG_LOCUS11806</name>
</gene>
<evidence type="ECO:0000313" key="2">
    <source>
        <dbReference type="EMBL" id="CAH1251389.1"/>
    </source>
</evidence>
<feature type="compositionally biased region" description="Basic and acidic residues" evidence="1">
    <location>
        <begin position="44"/>
        <end position="60"/>
    </location>
</feature>
<evidence type="ECO:0000256" key="1">
    <source>
        <dbReference type="SAM" id="MobiDB-lite"/>
    </source>
</evidence>
<sequence>MWQSSERKNCSKLATVMQDPNELRGNPGVWCAGPVRAASVPSSRADHLHIEGSRPAHHSSDTTTTTQTTAPPRQATRPNTWTTSAFRADTVSDRLASPFTRRASGRRSVLLLSGGLPGAI</sequence>
<proteinExistence type="predicted"/>
<reference evidence="2" key="1">
    <citation type="submission" date="2022-01" db="EMBL/GenBank/DDBJ databases">
        <authorList>
            <person name="Braso-Vives M."/>
        </authorList>
    </citation>
    <scope>NUCLEOTIDE SEQUENCE</scope>
</reference>
<name>A0A8J9ZBN6_BRALA</name>
<dbReference type="Proteomes" id="UP000838412">
    <property type="component" value="Chromosome 19"/>
</dbReference>
<evidence type="ECO:0000313" key="3">
    <source>
        <dbReference type="Proteomes" id="UP000838412"/>
    </source>
</evidence>
<organism evidence="2 3">
    <name type="scientific">Branchiostoma lanceolatum</name>
    <name type="common">Common lancelet</name>
    <name type="synonym">Amphioxus lanceolatum</name>
    <dbReference type="NCBI Taxonomy" id="7740"/>
    <lineage>
        <taxon>Eukaryota</taxon>
        <taxon>Metazoa</taxon>
        <taxon>Chordata</taxon>
        <taxon>Cephalochordata</taxon>
        <taxon>Leptocardii</taxon>
        <taxon>Amphioxiformes</taxon>
        <taxon>Branchiostomatidae</taxon>
        <taxon>Branchiostoma</taxon>
    </lineage>
</organism>
<dbReference type="AlphaFoldDB" id="A0A8J9ZBN6"/>
<keyword evidence="3" id="KW-1185">Reference proteome</keyword>